<evidence type="ECO:0000256" key="1">
    <source>
        <dbReference type="SAM" id="Coils"/>
    </source>
</evidence>
<proteinExistence type="predicted"/>
<keyword evidence="1" id="KW-0175">Coiled coil</keyword>
<comment type="caution">
    <text evidence="4">The sequence shown here is derived from an EMBL/GenBank/DDBJ whole genome shotgun (WGS) entry which is preliminary data.</text>
</comment>
<dbReference type="EMBL" id="JABBFR010000017">
    <property type="protein sequence ID" value="MBT0725161.1"/>
    <property type="molecule type" value="Genomic_DNA"/>
</dbReference>
<dbReference type="Proteomes" id="UP000790096">
    <property type="component" value="Unassembled WGS sequence"/>
</dbReference>
<feature type="region of interest" description="Disordered" evidence="2">
    <location>
        <begin position="371"/>
        <end position="393"/>
    </location>
</feature>
<keyword evidence="5" id="KW-1185">Reference proteome</keyword>
<evidence type="ECO:0000259" key="3">
    <source>
        <dbReference type="Pfam" id="PF09718"/>
    </source>
</evidence>
<accession>A0ABS5SYI2</accession>
<evidence type="ECO:0000313" key="4">
    <source>
        <dbReference type="EMBL" id="MBT0725161.1"/>
    </source>
</evidence>
<protein>
    <submittedName>
        <fullName evidence="4">Phage tail tape measure protein</fullName>
    </submittedName>
</protein>
<name>A0ABS5SYI2_9GAMM</name>
<gene>
    <name evidence="4" type="ORF">HH682_12185</name>
</gene>
<dbReference type="RefSeq" id="WP_214237814.1">
    <property type="nucleotide sequence ID" value="NZ_JABBFR010000017.1"/>
</dbReference>
<sequence length="819" mass="86512">MAGKSLGTLTIDLIAEVGGFVRGMDKAERASDAWQKKISKDAAIVGTAIGAAVSAVAAGTISLIKSTSDHVTETDRWAKSLGVSTSALMQWQYAAEKAGLSGDNIADIFKDLNDKIGDAVLNKSGEAAQALDTLGLSAKKLQNIGPDKALLAIAKAMDGMNVAEKTNIYESLGNDLTKLMPLLNDGAKGLDDLKTKATDLGIAPDDADIEKLVAVNKVFQDWGDSIDGFKNRFVVALSQIDLSPINESLNNIESVLTNPATLQGMSNLVSGALDLANFVSKVAAGLGNIAQLTGQRTAALSGKINESDKGQVSQRIEFLDATGSGDSDEANRLKNRLNFLNALPGKIKDANQAAHAAKGLQSMLKDMGINDDNPYSLKKGDTNGKPPKPPKPKVDHAALKLDNSFASTEQAYLKQIALIDTTGKKSAVVTEQQKLAFDLSTGKLAGLNDLQQKRLQSLAAEVDRLNAVKKANEDNAKVAAYVATLNESNANNKQGLDADFIGAGMGDKTRDRLKQLASIRQDFTNQQFELNKQYSEDGNKDAYDKESAALKSALEQRLQDQQDYYDNIDKLSDNWQDGVTDGLKNFVDENSNYMQMATNATSDILNGLSSSITDNFTSILNGTESFKKGMSSLISELGQNVIHTLIQMATQALITKAIMGIGGSLFGGGAAAGYSGTAVSSIGSSLDLGVNLPGFSDGGFTGSMDPSQVAGIVHGKEFVFDAASTSRIGVGTLEAMRSGRVSNSLNRVASESRPSSTFSPNMTFHVNGNPSDAQIAMMKKAASDGARQGYQMSVNSIATQSGSLHKAMMAKTNAGVKKT</sequence>
<evidence type="ECO:0000256" key="2">
    <source>
        <dbReference type="SAM" id="MobiDB-lite"/>
    </source>
</evidence>
<dbReference type="NCBIfam" id="TIGR01541">
    <property type="entry name" value="tape_meas_lam_C"/>
    <property type="match status" value="1"/>
</dbReference>
<dbReference type="Pfam" id="PF09718">
    <property type="entry name" value="Tape_meas_lam_C"/>
    <property type="match status" value="1"/>
</dbReference>
<feature type="domain" description="Bacteriophage tail tape measure C-terminal" evidence="3">
    <location>
        <begin position="574"/>
        <end position="658"/>
    </location>
</feature>
<organism evidence="4 5">
    <name type="scientific">Rosenbergiella gaditana</name>
    <dbReference type="NCBI Taxonomy" id="2726987"/>
    <lineage>
        <taxon>Bacteria</taxon>
        <taxon>Pseudomonadati</taxon>
        <taxon>Pseudomonadota</taxon>
        <taxon>Gammaproteobacteria</taxon>
        <taxon>Enterobacterales</taxon>
        <taxon>Erwiniaceae</taxon>
        <taxon>Rosenbergiella</taxon>
    </lineage>
</organism>
<reference evidence="4 5" key="1">
    <citation type="submission" date="2020-04" db="EMBL/GenBank/DDBJ databases">
        <title>Genome sequencing of Rosenbergiella species.</title>
        <authorList>
            <person name="Alvarez-Perez S."/>
            <person name="Lievens B."/>
        </authorList>
    </citation>
    <scope>NUCLEOTIDE SEQUENCE [LARGE SCALE GENOMIC DNA]</scope>
    <source>
        <strain evidence="4 5">S61</strain>
    </source>
</reference>
<evidence type="ECO:0000313" key="5">
    <source>
        <dbReference type="Proteomes" id="UP000790096"/>
    </source>
</evidence>
<dbReference type="InterPro" id="IPR006431">
    <property type="entry name" value="Phage_tape_meas_C"/>
</dbReference>
<feature type="coiled-coil region" evidence="1">
    <location>
        <begin position="448"/>
        <end position="475"/>
    </location>
</feature>